<dbReference type="GO" id="GO:0035556">
    <property type="term" value="P:intracellular signal transduction"/>
    <property type="evidence" value="ECO:0007669"/>
    <property type="project" value="TreeGrafter"/>
</dbReference>
<evidence type="ECO:0000256" key="1">
    <source>
        <dbReference type="ARBA" id="ARBA00008874"/>
    </source>
</evidence>
<evidence type="ECO:0000256" key="6">
    <source>
        <dbReference type="ARBA" id="ARBA00022777"/>
    </source>
</evidence>
<proteinExistence type="inferred from homology"/>
<evidence type="ECO:0000256" key="3">
    <source>
        <dbReference type="ARBA" id="ARBA00022527"/>
    </source>
</evidence>
<evidence type="ECO:0000256" key="2">
    <source>
        <dbReference type="ARBA" id="ARBA00012513"/>
    </source>
</evidence>
<keyword evidence="13" id="KW-1185">Reference proteome</keyword>
<keyword evidence="4" id="KW-0808">Transferase</keyword>
<evidence type="ECO:0000256" key="5">
    <source>
        <dbReference type="ARBA" id="ARBA00022741"/>
    </source>
</evidence>
<dbReference type="InterPro" id="IPR000719">
    <property type="entry name" value="Prot_kinase_dom"/>
</dbReference>
<dbReference type="GO" id="GO:0005737">
    <property type="term" value="C:cytoplasm"/>
    <property type="evidence" value="ECO:0007669"/>
    <property type="project" value="TreeGrafter"/>
</dbReference>
<keyword evidence="6" id="KW-0418">Kinase</keyword>
<sequence>MQDTLADPESVFQLLHPLGRGSYGAVYKSRVIKTGELVAVKIIPLAADDEIESIQREIAMLRDCQHANIVKYYGSFKSPDSLWIVMEYCAGGSVSDIMHVKGSGLSEELIKYIVGETLAGLTYLHSVGKVHRDIKCGNILLTENGEVKLADFGVAAQLTNTMSKRNTFIGTPHWMAPEVIQISHYDGKVDVWALGITAVEMAERYPPRWKVNPNRVIFMIVKDPPPRLSDMDRWSLTFQDFIAQCLQKDVLSRPTAKYLQQHRFVSTDKAEALRALQPLIQNTRTYMAELAAASDGQTGGSGVDRGTVAMDGTVRRAATVQTYGATMIAQPRAAEPEPAEPVGGTFLRHDVEQIASSLQQRDAPPSGDYSAALGAISDFDNLDLIPAVNAPWLTNNPKARSDVRKLKERLHNIYTSGAVVPLPFLRASDACPLALIGRAGGGAEPPSEEVWEGVLRKMLAEEDDFLPEALRQRILQSSSLLNLVKSLAYHEDLLAEPVELSPKLRDHLRSRAEDIRLFLRTVLCI</sequence>
<gene>
    <name evidence="12" type="ORF">QBZ16_004050</name>
</gene>
<dbReference type="InterPro" id="IPR017441">
    <property type="entry name" value="Protein_kinase_ATP_BS"/>
</dbReference>
<dbReference type="SMART" id="SM00220">
    <property type="entry name" value="S_TKc"/>
    <property type="match status" value="1"/>
</dbReference>
<dbReference type="Proteomes" id="UP001255856">
    <property type="component" value="Unassembled WGS sequence"/>
</dbReference>
<dbReference type="PROSITE" id="PS00107">
    <property type="entry name" value="PROTEIN_KINASE_ATP"/>
    <property type="match status" value="1"/>
</dbReference>
<dbReference type="AlphaFoldDB" id="A0AAD9MIC2"/>
<evidence type="ECO:0000259" key="11">
    <source>
        <dbReference type="PROSITE" id="PS50011"/>
    </source>
</evidence>
<evidence type="ECO:0000256" key="8">
    <source>
        <dbReference type="ARBA" id="ARBA00047899"/>
    </source>
</evidence>
<protein>
    <recommendedName>
        <fullName evidence="2">non-specific serine/threonine protein kinase</fullName>
        <ecNumber evidence="2">2.7.11.1</ecNumber>
    </recommendedName>
</protein>
<dbReference type="Pfam" id="PF00069">
    <property type="entry name" value="Pkinase"/>
    <property type="match status" value="1"/>
</dbReference>
<evidence type="ECO:0000313" key="12">
    <source>
        <dbReference type="EMBL" id="KAK2078182.1"/>
    </source>
</evidence>
<dbReference type="Gene3D" id="1.10.510.10">
    <property type="entry name" value="Transferase(Phosphotransferase) domain 1"/>
    <property type="match status" value="1"/>
</dbReference>
<accession>A0AAD9MIC2</accession>
<feature type="binding site" evidence="10">
    <location>
        <position position="41"/>
    </location>
    <ligand>
        <name>ATP</name>
        <dbReference type="ChEBI" id="CHEBI:30616"/>
    </ligand>
</feature>
<comment type="catalytic activity">
    <reaction evidence="8">
        <text>L-threonyl-[protein] + ATP = O-phospho-L-threonyl-[protein] + ADP + H(+)</text>
        <dbReference type="Rhea" id="RHEA:46608"/>
        <dbReference type="Rhea" id="RHEA-COMP:11060"/>
        <dbReference type="Rhea" id="RHEA-COMP:11605"/>
        <dbReference type="ChEBI" id="CHEBI:15378"/>
        <dbReference type="ChEBI" id="CHEBI:30013"/>
        <dbReference type="ChEBI" id="CHEBI:30616"/>
        <dbReference type="ChEBI" id="CHEBI:61977"/>
        <dbReference type="ChEBI" id="CHEBI:456216"/>
        <dbReference type="EC" id="2.7.11.1"/>
    </reaction>
</comment>
<dbReference type="GO" id="GO:0004674">
    <property type="term" value="F:protein serine/threonine kinase activity"/>
    <property type="evidence" value="ECO:0007669"/>
    <property type="project" value="UniProtKB-KW"/>
</dbReference>
<organism evidence="12 13">
    <name type="scientific">Prototheca wickerhamii</name>
    <dbReference type="NCBI Taxonomy" id="3111"/>
    <lineage>
        <taxon>Eukaryota</taxon>
        <taxon>Viridiplantae</taxon>
        <taxon>Chlorophyta</taxon>
        <taxon>core chlorophytes</taxon>
        <taxon>Trebouxiophyceae</taxon>
        <taxon>Chlorellales</taxon>
        <taxon>Chlorellaceae</taxon>
        <taxon>Prototheca</taxon>
    </lineage>
</organism>
<comment type="similarity">
    <text evidence="1">Belongs to the protein kinase superfamily. STE Ser/Thr protein kinase family. STE20 subfamily.</text>
</comment>
<dbReference type="PROSITE" id="PS50011">
    <property type="entry name" value="PROTEIN_KINASE_DOM"/>
    <property type="match status" value="1"/>
</dbReference>
<reference evidence="12" key="1">
    <citation type="submission" date="2021-01" db="EMBL/GenBank/DDBJ databases">
        <authorList>
            <person name="Eckstrom K.M.E."/>
        </authorList>
    </citation>
    <scope>NUCLEOTIDE SEQUENCE</scope>
    <source>
        <strain evidence="12">UVCC 0001</strain>
    </source>
</reference>
<dbReference type="PANTHER" id="PTHR48012">
    <property type="entry name" value="STERILE20-LIKE KINASE, ISOFORM B-RELATED"/>
    <property type="match status" value="1"/>
</dbReference>
<evidence type="ECO:0000313" key="13">
    <source>
        <dbReference type="Proteomes" id="UP001255856"/>
    </source>
</evidence>
<evidence type="ECO:0000256" key="9">
    <source>
        <dbReference type="ARBA" id="ARBA00048679"/>
    </source>
</evidence>
<dbReference type="PANTHER" id="PTHR48012:SF18">
    <property type="entry name" value="HAPPYHOUR, ISOFORM A"/>
    <property type="match status" value="1"/>
</dbReference>
<dbReference type="InterPro" id="IPR011009">
    <property type="entry name" value="Kinase-like_dom_sf"/>
</dbReference>
<comment type="caution">
    <text evidence="12">The sequence shown here is derived from an EMBL/GenBank/DDBJ whole genome shotgun (WGS) entry which is preliminary data.</text>
</comment>
<keyword evidence="5 10" id="KW-0547">Nucleotide-binding</keyword>
<name>A0AAD9MIC2_PROWI</name>
<comment type="catalytic activity">
    <reaction evidence="9">
        <text>L-seryl-[protein] + ATP = O-phospho-L-seryl-[protein] + ADP + H(+)</text>
        <dbReference type="Rhea" id="RHEA:17989"/>
        <dbReference type="Rhea" id="RHEA-COMP:9863"/>
        <dbReference type="Rhea" id="RHEA-COMP:11604"/>
        <dbReference type="ChEBI" id="CHEBI:15378"/>
        <dbReference type="ChEBI" id="CHEBI:29999"/>
        <dbReference type="ChEBI" id="CHEBI:30616"/>
        <dbReference type="ChEBI" id="CHEBI:83421"/>
        <dbReference type="ChEBI" id="CHEBI:456216"/>
        <dbReference type="EC" id="2.7.11.1"/>
    </reaction>
</comment>
<dbReference type="GO" id="GO:0005524">
    <property type="term" value="F:ATP binding"/>
    <property type="evidence" value="ECO:0007669"/>
    <property type="project" value="UniProtKB-UniRule"/>
</dbReference>
<evidence type="ECO:0000256" key="10">
    <source>
        <dbReference type="PROSITE-ProRule" id="PRU10141"/>
    </source>
</evidence>
<evidence type="ECO:0000256" key="4">
    <source>
        <dbReference type="ARBA" id="ARBA00022679"/>
    </source>
</evidence>
<keyword evidence="7 10" id="KW-0067">ATP-binding</keyword>
<dbReference type="EC" id="2.7.11.1" evidence="2"/>
<dbReference type="SUPFAM" id="SSF56112">
    <property type="entry name" value="Protein kinase-like (PK-like)"/>
    <property type="match status" value="1"/>
</dbReference>
<dbReference type="EMBL" id="JASFZW010000005">
    <property type="protein sequence ID" value="KAK2078182.1"/>
    <property type="molecule type" value="Genomic_DNA"/>
</dbReference>
<keyword evidence="3" id="KW-0723">Serine/threonine-protein kinase</keyword>
<evidence type="ECO:0000256" key="7">
    <source>
        <dbReference type="ARBA" id="ARBA00022840"/>
    </source>
</evidence>
<feature type="domain" description="Protein kinase" evidence="11">
    <location>
        <begin position="12"/>
        <end position="265"/>
    </location>
</feature>
<dbReference type="InterPro" id="IPR050629">
    <property type="entry name" value="STE20/SPS1-PAK"/>
</dbReference>
<dbReference type="FunFam" id="1.10.510.10:FF:000499">
    <property type="entry name" value="Serine/threonine-protein kinase KIC1"/>
    <property type="match status" value="1"/>
</dbReference>